<evidence type="ECO:0000259" key="2">
    <source>
        <dbReference type="Pfam" id="PF08327"/>
    </source>
</evidence>
<accession>A0A2W2AHU5</accession>
<dbReference type="InterPro" id="IPR023393">
    <property type="entry name" value="START-like_dom_sf"/>
</dbReference>
<dbReference type="Proteomes" id="UP000248745">
    <property type="component" value="Unassembled WGS sequence"/>
</dbReference>
<dbReference type="EMBL" id="QKTW01000022">
    <property type="protein sequence ID" value="PZF71800.1"/>
    <property type="molecule type" value="Genomic_DNA"/>
</dbReference>
<dbReference type="InterPro" id="IPR013538">
    <property type="entry name" value="ASHA1/2-like_C"/>
</dbReference>
<evidence type="ECO:0000313" key="4">
    <source>
        <dbReference type="Proteomes" id="UP000248745"/>
    </source>
</evidence>
<protein>
    <submittedName>
        <fullName evidence="3">SRPBCC domain-containing protein</fullName>
    </submittedName>
</protein>
<evidence type="ECO:0000313" key="3">
    <source>
        <dbReference type="EMBL" id="PZF71800.1"/>
    </source>
</evidence>
<sequence>MSNNPIVIERVFNAPVHKVWQAITDKDQMKKWYFDVSSFKPEIGHEFTFTGGSEEQTYVHLCKITEVIVDKKLQYTWHYEGYEGSSVLTFELFPEGENTRLKLTHEGLETFPQTSKDFARESFEAGWTYIIGTSLPKFLDSEF</sequence>
<proteinExistence type="inferred from homology"/>
<dbReference type="Gene3D" id="3.30.530.20">
    <property type="match status" value="1"/>
</dbReference>
<dbReference type="AlphaFoldDB" id="A0A2W2AHU5"/>
<keyword evidence="4" id="KW-1185">Reference proteome</keyword>
<dbReference type="OrthoDB" id="2355173at2"/>
<comment type="similarity">
    <text evidence="1">Belongs to the AHA1 family.</text>
</comment>
<evidence type="ECO:0000256" key="1">
    <source>
        <dbReference type="ARBA" id="ARBA00006817"/>
    </source>
</evidence>
<comment type="caution">
    <text evidence="3">The sequence shown here is derived from an EMBL/GenBank/DDBJ whole genome shotgun (WGS) entry which is preliminary data.</text>
</comment>
<feature type="domain" description="Activator of Hsp90 ATPase homologue 1/2-like C-terminal" evidence="2">
    <location>
        <begin position="13"/>
        <end position="138"/>
    </location>
</feature>
<gene>
    <name evidence="3" type="ORF">DN068_17190</name>
</gene>
<dbReference type="SUPFAM" id="SSF55961">
    <property type="entry name" value="Bet v1-like"/>
    <property type="match status" value="1"/>
</dbReference>
<dbReference type="CDD" id="cd07814">
    <property type="entry name" value="SRPBCC_CalC_Aha1-like"/>
    <property type="match status" value="1"/>
</dbReference>
<reference evidence="3 4" key="1">
    <citation type="submission" date="2018-06" db="EMBL/GenBank/DDBJ databases">
        <title>Mucibacter soli gen. nov., sp. nov., a new member of the family Chitinophagaceae producing mucin.</title>
        <authorList>
            <person name="Kim M.-K."/>
            <person name="Park S."/>
            <person name="Kim T.-S."/>
            <person name="Joung Y."/>
            <person name="Han J.-H."/>
            <person name="Kim S.B."/>
        </authorList>
    </citation>
    <scope>NUCLEOTIDE SEQUENCE [LARGE SCALE GENOMIC DNA]</scope>
    <source>
        <strain evidence="3 4">R1-15</strain>
    </source>
</reference>
<dbReference type="Pfam" id="PF08327">
    <property type="entry name" value="AHSA1"/>
    <property type="match status" value="1"/>
</dbReference>
<name>A0A2W2AHU5_9BACT</name>
<organism evidence="3 4">
    <name type="scientific">Taibaiella soli</name>
    <dbReference type="NCBI Taxonomy" id="1649169"/>
    <lineage>
        <taxon>Bacteria</taxon>
        <taxon>Pseudomonadati</taxon>
        <taxon>Bacteroidota</taxon>
        <taxon>Chitinophagia</taxon>
        <taxon>Chitinophagales</taxon>
        <taxon>Chitinophagaceae</taxon>
        <taxon>Taibaiella</taxon>
    </lineage>
</organism>
<dbReference type="RefSeq" id="WP_111000171.1">
    <property type="nucleotide sequence ID" value="NZ_QKTW01000022.1"/>
</dbReference>